<evidence type="ECO:0000313" key="5">
    <source>
        <dbReference type="Proteomes" id="UP000016646"/>
    </source>
</evidence>
<dbReference type="PANTHER" id="PTHR24567:SF26">
    <property type="entry name" value="REGULATORY PROTEIN YEIL"/>
    <property type="match status" value="1"/>
</dbReference>
<evidence type="ECO:0000313" key="4">
    <source>
        <dbReference type="Proteomes" id="UP000016412"/>
    </source>
</evidence>
<dbReference type="STRING" id="1125725.HMPREF1325_0229"/>
<dbReference type="PATRIC" id="fig|1125725.3.peg.161"/>
<dbReference type="EMBL" id="AVQI01000037">
    <property type="protein sequence ID" value="ERK03306.1"/>
    <property type="molecule type" value="Genomic_DNA"/>
</dbReference>
<keyword evidence="5" id="KW-1185">Reference proteome</keyword>
<reference evidence="4 5" key="1">
    <citation type="submission" date="2013-08" db="EMBL/GenBank/DDBJ databases">
        <authorList>
            <person name="Durkin A.S."/>
            <person name="Haft D.R."/>
            <person name="McCorrison J."/>
            <person name="Torralba M."/>
            <person name="Gillis M."/>
            <person name="Haft D.H."/>
            <person name="Methe B."/>
            <person name="Sutton G."/>
            <person name="Nelson K.E."/>
        </authorList>
    </citation>
    <scope>NUCLEOTIDE SEQUENCE [LARGE SCALE GENOMIC DNA]</scope>
    <source>
        <strain evidence="3 5">ATCC 35536</strain>
        <strain evidence="2 4">VPI DR56BR1116</strain>
    </source>
</reference>
<dbReference type="CDD" id="cd16936">
    <property type="entry name" value="HATPase_RsbW-like"/>
    <property type="match status" value="1"/>
</dbReference>
<dbReference type="Proteomes" id="UP000016646">
    <property type="component" value="Unassembled WGS sequence"/>
</dbReference>
<dbReference type="GO" id="GO:0003700">
    <property type="term" value="F:DNA-binding transcription factor activity"/>
    <property type="evidence" value="ECO:0007669"/>
    <property type="project" value="TreeGrafter"/>
</dbReference>
<dbReference type="Gene3D" id="3.30.565.10">
    <property type="entry name" value="Histidine kinase-like ATPase, C-terminal domain"/>
    <property type="match status" value="1"/>
</dbReference>
<dbReference type="SUPFAM" id="SSF51206">
    <property type="entry name" value="cAMP-binding domain-like"/>
    <property type="match status" value="1"/>
</dbReference>
<dbReference type="InterPro" id="IPR014710">
    <property type="entry name" value="RmlC-like_jellyroll"/>
</dbReference>
<dbReference type="eggNOG" id="COG2172">
    <property type="taxonomic scope" value="Bacteria"/>
</dbReference>
<protein>
    <submittedName>
        <fullName evidence="2">Histidine kinase-like ATPase domain protein</fullName>
    </submittedName>
</protein>
<organism evidence="2 4">
    <name type="scientific">Treponema socranskii subsp. socranskii VPI DR56BR1116 = ATCC 35536</name>
    <dbReference type="NCBI Taxonomy" id="1125725"/>
    <lineage>
        <taxon>Bacteria</taxon>
        <taxon>Pseudomonadati</taxon>
        <taxon>Spirochaetota</taxon>
        <taxon>Spirochaetia</taxon>
        <taxon>Spirochaetales</taxon>
        <taxon>Treponemataceae</taxon>
        <taxon>Treponema</taxon>
    </lineage>
</organism>
<evidence type="ECO:0000259" key="1">
    <source>
        <dbReference type="PROSITE" id="PS50042"/>
    </source>
</evidence>
<dbReference type="AlphaFoldDB" id="U1FPL4"/>
<dbReference type="GO" id="GO:0005829">
    <property type="term" value="C:cytosol"/>
    <property type="evidence" value="ECO:0007669"/>
    <property type="project" value="TreeGrafter"/>
</dbReference>
<comment type="caution">
    <text evidence="2">The sequence shown here is derived from an EMBL/GenBank/DDBJ whole genome shotgun (WGS) entry which is preliminary data.</text>
</comment>
<dbReference type="Gene3D" id="2.60.120.10">
    <property type="entry name" value="Jelly Rolls"/>
    <property type="match status" value="1"/>
</dbReference>
<dbReference type="InterPro" id="IPR018490">
    <property type="entry name" value="cNMP-bd_dom_sf"/>
</dbReference>
<dbReference type="InterPro" id="IPR036890">
    <property type="entry name" value="HATPase_C_sf"/>
</dbReference>
<keyword evidence="2" id="KW-0808">Transferase</keyword>
<dbReference type="PANTHER" id="PTHR24567">
    <property type="entry name" value="CRP FAMILY TRANSCRIPTIONAL REGULATORY PROTEIN"/>
    <property type="match status" value="1"/>
</dbReference>
<dbReference type="SUPFAM" id="SSF55874">
    <property type="entry name" value="ATPase domain of HSP90 chaperone/DNA topoisomerase II/histidine kinase"/>
    <property type="match status" value="1"/>
</dbReference>
<dbReference type="CDD" id="cd00038">
    <property type="entry name" value="CAP_ED"/>
    <property type="match status" value="1"/>
</dbReference>
<name>U1FPL4_TRESO</name>
<gene>
    <name evidence="3" type="ORF">HMPREF0860_2390</name>
    <name evidence="2" type="ORF">HMPREF1325_0229</name>
</gene>
<dbReference type="Pfam" id="PF00027">
    <property type="entry name" value="cNMP_binding"/>
    <property type="match status" value="1"/>
</dbReference>
<sequence length="437" mass="49912">MKKILVVSSNEKIIDTVREGCTAFSDDFGIDIKTDIDDIISYINYELPEIKILDYTSANIDCAKILSEVNDDPWLHYGGIIAVCKDRKQMRELEELKDSNILSIQTINDFSVHFIHLLRILWQNQKFLLSRGMQEDFGGEENGTFVCGNDPLDIRFYTSFLINYLYSTNRINSDDRSDLQMTLTELLTNALEHGNLHISYDEKTKWMKEHGDVFSLITERAADPRYANKQITITYAIGKQKSTISIQDEGDGFDWRKYIGNKNVPDGELHGRGISLASELVSKIAYNEKGNQVVFEIANRIDESNTVPQAMSNFETVTYTDKQIVCRQNEATTDLFFIVSGRYAVYSGRKLVTVMSPNDVFIGDMSFLLNDKRSATILAVGNCKLIKIPKGDFLQMIRKNPHYGLFLSRMLAQRLEKQTHRTIQLNEQIAKLQGSEK</sequence>
<proteinExistence type="predicted"/>
<dbReference type="OrthoDB" id="5456285at2"/>
<dbReference type="InterPro" id="IPR003594">
    <property type="entry name" value="HATPase_dom"/>
</dbReference>
<dbReference type="Pfam" id="PF13581">
    <property type="entry name" value="HATPase_c_2"/>
    <property type="match status" value="1"/>
</dbReference>
<dbReference type="SMART" id="SM00100">
    <property type="entry name" value="cNMP"/>
    <property type="match status" value="1"/>
</dbReference>
<feature type="domain" description="Cyclic nucleotide-binding" evidence="1">
    <location>
        <begin position="309"/>
        <end position="397"/>
    </location>
</feature>
<evidence type="ECO:0000313" key="2">
    <source>
        <dbReference type="EMBL" id="ERF61828.1"/>
    </source>
</evidence>
<keyword evidence="2" id="KW-0418">Kinase</keyword>
<dbReference type="InterPro" id="IPR000595">
    <property type="entry name" value="cNMP-bd_dom"/>
</dbReference>
<dbReference type="GO" id="GO:0016301">
    <property type="term" value="F:kinase activity"/>
    <property type="evidence" value="ECO:0007669"/>
    <property type="project" value="UniProtKB-KW"/>
</dbReference>
<dbReference type="PROSITE" id="PS50042">
    <property type="entry name" value="CNMP_BINDING_3"/>
    <property type="match status" value="1"/>
</dbReference>
<dbReference type="InterPro" id="IPR050397">
    <property type="entry name" value="Env_Response_Regulators"/>
</dbReference>
<evidence type="ECO:0000313" key="3">
    <source>
        <dbReference type="EMBL" id="ERK03306.1"/>
    </source>
</evidence>
<accession>U1FPL4</accession>
<dbReference type="EMBL" id="AUZJ01000003">
    <property type="protein sequence ID" value="ERF61828.1"/>
    <property type="molecule type" value="Genomic_DNA"/>
</dbReference>
<dbReference type="RefSeq" id="WP_021329225.1">
    <property type="nucleotide sequence ID" value="NZ_AUZJ01000003.1"/>
</dbReference>
<dbReference type="Proteomes" id="UP000016412">
    <property type="component" value="Unassembled WGS sequence"/>
</dbReference>